<reference evidence="2" key="1">
    <citation type="journal article" date="2019" name="PLoS Negl. Trop. Dis.">
        <title>Revisiting the worldwide diversity of Leptospira species in the environment.</title>
        <authorList>
            <person name="Vincent A.T."/>
            <person name="Schiettekatte O."/>
            <person name="Bourhy P."/>
            <person name="Veyrier F.J."/>
            <person name="Picardeau M."/>
        </authorList>
    </citation>
    <scope>NUCLEOTIDE SEQUENCE [LARGE SCALE GENOMIC DNA]</scope>
    <source>
        <strain evidence="2">201800265</strain>
    </source>
</reference>
<dbReference type="Pfam" id="PF04313">
    <property type="entry name" value="HSDR_N"/>
    <property type="match status" value="1"/>
</dbReference>
<dbReference type="RefSeq" id="WP_135616615.1">
    <property type="nucleotide sequence ID" value="NZ_RQFY01000012.1"/>
</dbReference>
<dbReference type="GO" id="GO:0009307">
    <property type="term" value="P:DNA restriction-modification system"/>
    <property type="evidence" value="ECO:0007669"/>
    <property type="project" value="UniProtKB-KW"/>
</dbReference>
<accession>A0A4R9J3D2</accession>
<gene>
    <name evidence="2" type="ORF">EHQ52_17930</name>
</gene>
<dbReference type="EMBL" id="RQFY01000012">
    <property type="protein sequence ID" value="TGL28160.1"/>
    <property type="molecule type" value="Genomic_DNA"/>
</dbReference>
<dbReference type="PANTHER" id="PTHR42927">
    <property type="entry name" value="HELICASE SUPERFAMILY 1 AND 2 DOMAIN-CONTAINING PROTEIN"/>
    <property type="match status" value="1"/>
</dbReference>
<organism evidence="2 3">
    <name type="scientific">Leptospira koniambonensis</name>
    <dbReference type="NCBI Taxonomy" id="2484950"/>
    <lineage>
        <taxon>Bacteria</taxon>
        <taxon>Pseudomonadati</taxon>
        <taxon>Spirochaetota</taxon>
        <taxon>Spirochaetia</taxon>
        <taxon>Leptospirales</taxon>
        <taxon>Leptospiraceae</taxon>
        <taxon>Leptospira</taxon>
    </lineage>
</organism>
<keyword evidence="2" id="KW-0255">Endonuclease</keyword>
<dbReference type="GO" id="GO:0005524">
    <property type="term" value="F:ATP binding"/>
    <property type="evidence" value="ECO:0007669"/>
    <property type="project" value="UniProtKB-KW"/>
</dbReference>
<dbReference type="InterPro" id="IPR014001">
    <property type="entry name" value="Helicase_ATP-bd"/>
</dbReference>
<evidence type="ECO:0000313" key="3">
    <source>
        <dbReference type="Proteomes" id="UP000297871"/>
    </source>
</evidence>
<dbReference type="InterPro" id="IPR007409">
    <property type="entry name" value="Restrct_endonuc_type1_HsdR_N"/>
</dbReference>
<dbReference type="AlphaFoldDB" id="A0A4R9J3D2"/>
<dbReference type="Gene3D" id="3.90.1570.50">
    <property type="match status" value="1"/>
</dbReference>
<dbReference type="Gene3D" id="3.40.50.300">
    <property type="entry name" value="P-loop containing nucleotide triphosphate hydrolases"/>
    <property type="match status" value="2"/>
</dbReference>
<keyword evidence="2" id="KW-0378">Hydrolase</keyword>
<dbReference type="InterPro" id="IPR027417">
    <property type="entry name" value="P-loop_NTPase"/>
</dbReference>
<comment type="caution">
    <text evidence="2">The sequence shown here is derived from an EMBL/GenBank/DDBJ whole genome shotgun (WGS) entry which is preliminary data.</text>
</comment>
<dbReference type="Pfam" id="PF22679">
    <property type="entry name" value="T1R_D3-like"/>
    <property type="match status" value="1"/>
</dbReference>
<feature type="domain" description="Helicase ATP-binding" evidence="1">
    <location>
        <begin position="291"/>
        <end position="497"/>
    </location>
</feature>
<dbReference type="SUPFAM" id="SSF52540">
    <property type="entry name" value="P-loop containing nucleoside triphosphate hydrolases"/>
    <property type="match status" value="2"/>
</dbReference>
<protein>
    <submittedName>
        <fullName evidence="2">Type I restriction endonuclease subunit R</fullName>
    </submittedName>
</protein>
<dbReference type="Pfam" id="PF18766">
    <property type="entry name" value="SWI2_SNF2"/>
    <property type="match status" value="1"/>
</dbReference>
<dbReference type="PANTHER" id="PTHR42927:SF1">
    <property type="entry name" value="HELICASE SUPERFAMILY 1 AND 2 DOMAIN-CONTAINING PROTEIN"/>
    <property type="match status" value="1"/>
</dbReference>
<evidence type="ECO:0000259" key="1">
    <source>
        <dbReference type="PROSITE" id="PS51192"/>
    </source>
</evidence>
<dbReference type="InterPro" id="IPR055180">
    <property type="entry name" value="HsdR_RecA-like_helicase_dom_2"/>
</dbReference>
<keyword evidence="2" id="KW-0540">Nuclease</keyword>
<dbReference type="GO" id="GO:0009035">
    <property type="term" value="F:type I site-specific deoxyribonuclease activity"/>
    <property type="evidence" value="ECO:0007669"/>
    <property type="project" value="UniProtKB-EC"/>
</dbReference>
<name>A0A4R9J3D2_9LEPT</name>
<keyword evidence="3" id="KW-1185">Reference proteome</keyword>
<dbReference type="InterPro" id="IPR040980">
    <property type="entry name" value="SWI2_SNF2"/>
</dbReference>
<proteinExistence type="predicted"/>
<dbReference type="SMART" id="SM00487">
    <property type="entry name" value="DEXDc"/>
    <property type="match status" value="1"/>
</dbReference>
<sequence>MSSSIHKESTFEESIVEHLISTGWIFGISNTFDRELALDKVNVLSFVKDSQPKEWDKLTKYYQEDTENKFFQRLYRELDLRGMLDVIRHGIVDSGIRFQLAYFKPDSQLNQDAWKAYRNNRLSVARQLFYSSKNQNSIDLLLSLNGLPLATIELKNPFTGQTVEDAKRQYREDRDPRELLFAYKKRCVVHFAVDPDEIYLTTKLSGKDTEFLPFNRGYEKGCGNPPNPNGYKTSYFWEDLLRPDSWMEILGSFLHMKKEEVVIGGRKTFKESTLFPRYHQIDVVRRLAGDAEQSGPGKNYLIQHSAGSGKSNSIAWLAYRLGSLFDADDRRIFHSVLVITDRRVLDFQLQDTIYQFEHKQGVVQKIDDDSKQLASAIKSGTNIIITTLQKFPYALNHISEVPDRNYAVIIDEAHSSQGGEASRKMVELLAGKSVSLQEAEEIEGEVENSEPDEEDSIREIIRKRGIQKNLSIFAFTATPKQQTLEVFGTKDEEGRPIPFHLYSMKQAIEEHFILDVLRNYTSYKEYYKISKSITDDPELNKKKALRAIGRFASLHPYNLSQKTEVIVEHFRSVVIGKIGGRARAMVVTASRQHAYEYYLSFMKYLKDKGYSDIIPVVAFSGELAHNSLSEKVSEASLNQFKEQELPRKFAENNQFKFLIVADKYQTGFDQPLLHTMYVDKKLSGVKAVQTLSRLNRIYPGKQDTFVLDFANDREGILKSFQPYYTLTSMQESTDPNRLFDLKAKLDKMSIYYQMEVDSFAKVFYKPGVSLAKAQSKLYSFVDPGVDRYARRTEEEQDEFKKSLNSFIELYSFLSQIMPFQDIGLEKLYTFGRFLSIKLPKQNYSERLQLDDDIALEYYRLRKVAEADLVLEIQGVSYLDPIVEPSTKKDKQEKAKLSDIILILNERYGMELNEADSFNLSQIEEDCIQDAQLRLRARNNSIENYKFALKEIFMEKILERINRNNGVFEKILENPEITKYLIDQFTERTYARFNEKAD</sequence>
<dbReference type="OrthoDB" id="9758243at2"/>
<dbReference type="PROSITE" id="PS51192">
    <property type="entry name" value="HELICASE_ATP_BIND_1"/>
    <property type="match status" value="1"/>
</dbReference>
<dbReference type="Proteomes" id="UP000297871">
    <property type="component" value="Unassembled WGS sequence"/>
</dbReference>
<evidence type="ECO:0000313" key="2">
    <source>
        <dbReference type="EMBL" id="TGL28160.1"/>
    </source>
</evidence>
<dbReference type="GO" id="GO:0003677">
    <property type="term" value="F:DNA binding"/>
    <property type="evidence" value="ECO:0007669"/>
    <property type="project" value="UniProtKB-KW"/>
</dbReference>